<reference evidence="1" key="2">
    <citation type="submission" date="2020-09" db="EMBL/GenBank/DDBJ databases">
        <authorList>
            <person name="Sun Q."/>
            <person name="Ohkuma M."/>
        </authorList>
    </citation>
    <scope>NUCLEOTIDE SEQUENCE</scope>
    <source>
        <strain evidence="1">JCM 14719</strain>
    </source>
</reference>
<dbReference type="InterPro" id="IPR024479">
    <property type="entry name" value="DUF3866"/>
</dbReference>
<evidence type="ECO:0008006" key="3">
    <source>
        <dbReference type="Google" id="ProtNLM"/>
    </source>
</evidence>
<dbReference type="Proteomes" id="UP000637720">
    <property type="component" value="Unassembled WGS sequence"/>
</dbReference>
<organism evidence="1 2">
    <name type="scientific">Calditerricola satsumensis</name>
    <dbReference type="NCBI Taxonomy" id="373054"/>
    <lineage>
        <taxon>Bacteria</taxon>
        <taxon>Bacillati</taxon>
        <taxon>Bacillota</taxon>
        <taxon>Bacilli</taxon>
        <taxon>Bacillales</taxon>
        <taxon>Bacillaceae</taxon>
        <taxon>Calditerricola</taxon>
    </lineage>
</organism>
<reference evidence="1" key="1">
    <citation type="journal article" date="2014" name="Int. J. Syst. Evol. Microbiol.">
        <title>Complete genome sequence of Corynebacterium casei LMG S-19264T (=DSM 44701T), isolated from a smear-ripened cheese.</title>
        <authorList>
            <consortium name="US DOE Joint Genome Institute (JGI-PGF)"/>
            <person name="Walter F."/>
            <person name="Albersmeier A."/>
            <person name="Kalinowski J."/>
            <person name="Ruckert C."/>
        </authorList>
    </citation>
    <scope>NUCLEOTIDE SEQUENCE</scope>
    <source>
        <strain evidence="1">JCM 14719</strain>
    </source>
</reference>
<dbReference type="EMBL" id="BMOF01000056">
    <property type="protein sequence ID" value="GGK06700.1"/>
    <property type="molecule type" value="Genomic_DNA"/>
</dbReference>
<dbReference type="RefSeq" id="WP_229725844.1">
    <property type="nucleotide sequence ID" value="NZ_BMOF01000056.1"/>
</dbReference>
<gene>
    <name evidence="1" type="ORF">GCM10007043_20980</name>
</gene>
<accession>A0A8J3FFV5</accession>
<protein>
    <recommendedName>
        <fullName evidence="3">DUF3866 family protein</fullName>
    </recommendedName>
</protein>
<dbReference type="AlphaFoldDB" id="A0A8J3FFV5"/>
<proteinExistence type="predicted"/>
<dbReference type="Pfam" id="PF12982">
    <property type="entry name" value="DUF3866"/>
    <property type="match status" value="1"/>
</dbReference>
<comment type="caution">
    <text evidence="1">The sequence shown here is derived from an EMBL/GenBank/DDBJ whole genome shotgun (WGS) entry which is preliminary data.</text>
</comment>
<evidence type="ECO:0000313" key="1">
    <source>
        <dbReference type="EMBL" id="GGK06700.1"/>
    </source>
</evidence>
<evidence type="ECO:0000313" key="2">
    <source>
        <dbReference type="Proteomes" id="UP000637720"/>
    </source>
</evidence>
<keyword evidence="2" id="KW-1185">Reference proteome</keyword>
<name>A0A8J3FFV5_9BACI</name>
<sequence length="403" mass="41803">MTKGMAERSGAIRWAWGTVRHVRGERPGVQELSVRVDGEANEAAAVAYPALVGRCAPGDRVLLNVTAVRLGLGSGGVHFVAAVVGKTGVPAGEDAPGLPEAMGETGRASAQSLGPPSVGHIVKLRYTPWQMALPHWEEAGHPLRPRLDEAERKARPLAGVPVLLAELHSMVPVLALALRRAAPGLRVAYVMSEGGALPLAFSRHVAALRARGDLAGTVTVGHAFGGDVEAVSPHSGLLAARYALGADVAIVAMGPGIVGTNSRYGTTATELGDWVNRVAALGGVPVLVPRIQGADPRPRHVGLSHHAATALALALAPAQVPVPAFAGPFGERVREQVCAATAGTPHVVVTDGLPSADDVATVLEGYPLPVTTMGRGPRDDLPFFQTLVHAAQAVVRRWFPEAR</sequence>